<comment type="function">
    <text evidence="1">Part of a complex that catalyzes the formation of methyl-coenzyme M and tetrahydromethanopterin from coenzyme M and methyl-tetrahydromethanopterin. This is an energy-conserving, sodium-ion translocating step.</text>
</comment>
<name>A0A811TCB7_9EURY</name>
<keyword evidence="13 19" id="KW-1133">Transmembrane helix</keyword>
<dbReference type="GO" id="GO:0012506">
    <property type="term" value="C:vesicle membrane"/>
    <property type="evidence" value="ECO:0007669"/>
    <property type="project" value="InterPro"/>
</dbReference>
<dbReference type="EMBL" id="CAJHIS010000017">
    <property type="protein sequence ID" value="CAD6494001.1"/>
    <property type="molecule type" value="Genomic_DNA"/>
</dbReference>
<evidence type="ECO:0000256" key="12">
    <source>
        <dbReference type="ARBA" id="ARBA00022967"/>
    </source>
</evidence>
<dbReference type="AlphaFoldDB" id="A0A811TCB7"/>
<keyword evidence="14" id="KW-0484">Methanogenesis</keyword>
<comment type="subunit">
    <text evidence="5">The complex is composed of 8 subunits; MtrA, MtrB, MtrC, MtrD, MtrE, MtrF, MtrG and MtrH.</text>
</comment>
<evidence type="ECO:0000256" key="4">
    <source>
        <dbReference type="ARBA" id="ARBA00008822"/>
    </source>
</evidence>
<organism evidence="20 21">
    <name type="scientific">Candidatus Argoarchaeum ethanivorans</name>
    <dbReference type="NCBI Taxonomy" id="2608793"/>
    <lineage>
        <taxon>Archaea</taxon>
        <taxon>Methanobacteriati</taxon>
        <taxon>Methanobacteriota</taxon>
        <taxon>Stenosarchaea group</taxon>
        <taxon>Methanomicrobia</taxon>
        <taxon>Methanosarcinales</taxon>
        <taxon>Methanosarcinales incertae sedis</taxon>
        <taxon>GOM Arc I cluster</taxon>
        <taxon>Candidatus Argoarchaeum</taxon>
    </lineage>
</organism>
<sequence length="229" mass="23031">MDPITGMIGIIIGGIIVGICVHFIPASAVGAMSASTGIATGPSMLSTGCGLAGLYAAGYMIGESLPIVVLSGAMGSALMIICTMLLANTICAFGTGVAPVAGSYDKDPITGWRQKPFMSPGTDGHSMPTTTALSGIIGALLGGAGGSLVFVSVYEMISPILEPTTAVTIAGMVGAGVFLINCVIPAYVLVGKSEGMTDKKMKLMHKTFASCLIVSVITAVFVYASVVVI</sequence>
<feature type="transmembrane region" description="Helical" evidence="19">
    <location>
        <begin position="6"/>
        <end position="31"/>
    </location>
</feature>
<accession>A0A811TCB7</accession>
<comment type="caution">
    <text evidence="20">The sequence shown here is derived from an EMBL/GenBank/DDBJ whole genome shotgun (WGS) entry which is preliminary data.</text>
</comment>
<keyword evidence="9 20" id="KW-0489">Methyltransferase</keyword>
<evidence type="ECO:0000256" key="7">
    <source>
        <dbReference type="ARBA" id="ARBA00022475"/>
    </source>
</evidence>
<feature type="transmembrane region" description="Helical" evidence="19">
    <location>
        <begin position="208"/>
        <end position="228"/>
    </location>
</feature>
<evidence type="ECO:0000256" key="16">
    <source>
        <dbReference type="ARBA" id="ARBA00044880"/>
    </source>
</evidence>
<dbReference type="EC" id="7.2.1.4" evidence="17 18"/>
<feature type="transmembrane region" description="Helical" evidence="19">
    <location>
        <begin position="43"/>
        <end position="61"/>
    </location>
</feature>
<evidence type="ECO:0000256" key="8">
    <source>
        <dbReference type="ARBA" id="ARBA00022563"/>
    </source>
</evidence>
<evidence type="ECO:0000256" key="10">
    <source>
        <dbReference type="ARBA" id="ARBA00022679"/>
    </source>
</evidence>
<protein>
    <recommendedName>
        <fullName evidence="6 18">Tetrahydromethanopterin S-methyltransferase subunit D</fullName>
        <ecNumber evidence="17 18">7.2.1.4</ecNumber>
    </recommendedName>
</protein>
<keyword evidence="12" id="KW-1278">Translocase</keyword>
<evidence type="ECO:0000256" key="3">
    <source>
        <dbReference type="ARBA" id="ARBA00004839"/>
    </source>
</evidence>
<keyword evidence="7" id="KW-1003">Cell membrane</keyword>
<evidence type="ECO:0000256" key="5">
    <source>
        <dbReference type="ARBA" id="ARBA00011616"/>
    </source>
</evidence>
<reference evidence="20" key="1">
    <citation type="submission" date="2020-10" db="EMBL/GenBank/DDBJ databases">
        <authorList>
            <person name="Hahn C.J."/>
            <person name="Laso-Perez R."/>
            <person name="Vulcano F."/>
            <person name="Vaziourakis K.-M."/>
            <person name="Stokke R."/>
            <person name="Steen I.H."/>
            <person name="Teske A."/>
            <person name="Boetius A."/>
            <person name="Liebeke M."/>
            <person name="Amann R."/>
            <person name="Knittel K."/>
        </authorList>
    </citation>
    <scope>NUCLEOTIDE SEQUENCE</scope>
    <source>
        <strain evidence="20">Gfbio:e3339647-f889-4370-9287-4fb5cb688e4c:AG392D22_GoMArc1</strain>
    </source>
</reference>
<evidence type="ECO:0000313" key="21">
    <source>
        <dbReference type="Proteomes" id="UP000634805"/>
    </source>
</evidence>
<evidence type="ECO:0000256" key="11">
    <source>
        <dbReference type="ARBA" id="ARBA00022692"/>
    </source>
</evidence>
<feature type="transmembrane region" description="Helical" evidence="19">
    <location>
        <begin position="67"/>
        <end position="87"/>
    </location>
</feature>
<dbReference type="GO" id="GO:0019386">
    <property type="term" value="P:methanogenesis, from carbon dioxide"/>
    <property type="evidence" value="ECO:0007669"/>
    <property type="project" value="UniProtKB-UniRule"/>
</dbReference>
<evidence type="ECO:0000256" key="19">
    <source>
        <dbReference type="SAM" id="Phobius"/>
    </source>
</evidence>
<dbReference type="NCBIfam" id="TIGR01112">
    <property type="entry name" value="mtrD"/>
    <property type="match status" value="1"/>
</dbReference>
<evidence type="ECO:0000256" key="15">
    <source>
        <dbReference type="ARBA" id="ARBA00023136"/>
    </source>
</evidence>
<evidence type="ECO:0000256" key="18">
    <source>
        <dbReference type="NCBIfam" id="TIGR01112"/>
    </source>
</evidence>
<proteinExistence type="inferred from homology"/>
<dbReference type="GO" id="GO:0005886">
    <property type="term" value="C:plasma membrane"/>
    <property type="evidence" value="ECO:0007669"/>
    <property type="project" value="UniProtKB-SubCell"/>
</dbReference>
<evidence type="ECO:0000256" key="2">
    <source>
        <dbReference type="ARBA" id="ARBA00004651"/>
    </source>
</evidence>
<comment type="subcellular location">
    <subcellularLocation>
        <location evidence="2">Cell membrane</location>
        <topology evidence="2">Multi-pass membrane protein</topology>
    </subcellularLocation>
</comment>
<dbReference type="GO" id="GO:0006730">
    <property type="term" value="P:one-carbon metabolic process"/>
    <property type="evidence" value="ECO:0007669"/>
    <property type="project" value="UniProtKB-KW"/>
</dbReference>
<evidence type="ECO:0000256" key="9">
    <source>
        <dbReference type="ARBA" id="ARBA00022603"/>
    </source>
</evidence>
<dbReference type="GO" id="GO:0005737">
    <property type="term" value="C:cytoplasm"/>
    <property type="evidence" value="ECO:0007669"/>
    <property type="project" value="InterPro"/>
</dbReference>
<comment type="catalytic activity">
    <reaction evidence="16">
        <text>5-methyl-5,6,7,8-tetrahydromethanopterin + coenzyme M + 2 Na(+)(in) = 5,6,7,8-tetrahydromethanopterin + methyl-coenzyme M + 2 Na(+)(out)</text>
        <dbReference type="Rhea" id="RHEA:53492"/>
        <dbReference type="ChEBI" id="CHEBI:29101"/>
        <dbReference type="ChEBI" id="CHEBI:58103"/>
        <dbReference type="ChEBI" id="CHEBI:58116"/>
        <dbReference type="ChEBI" id="CHEBI:58286"/>
        <dbReference type="ChEBI" id="CHEBI:58319"/>
        <dbReference type="EC" id="7.2.1.4"/>
    </reaction>
</comment>
<dbReference type="GO" id="GO:0030269">
    <property type="term" value="F:tetrahydromethanopterin S-methyltransferase activity"/>
    <property type="evidence" value="ECO:0007669"/>
    <property type="project" value="UniProtKB-UniRule"/>
</dbReference>
<evidence type="ECO:0000256" key="1">
    <source>
        <dbReference type="ARBA" id="ARBA00002533"/>
    </source>
</evidence>
<comment type="similarity">
    <text evidence="4">Belongs to the MtrD family.</text>
</comment>
<feature type="transmembrane region" description="Helical" evidence="19">
    <location>
        <begin position="166"/>
        <end position="188"/>
    </location>
</feature>
<evidence type="ECO:0000256" key="14">
    <source>
        <dbReference type="ARBA" id="ARBA00022994"/>
    </source>
</evidence>
<keyword evidence="15 19" id="KW-0472">Membrane</keyword>
<dbReference type="InterPro" id="IPR005779">
    <property type="entry name" value="MeTrfase_D"/>
</dbReference>
<feature type="transmembrane region" description="Helical" evidence="19">
    <location>
        <begin position="132"/>
        <end position="154"/>
    </location>
</feature>
<dbReference type="UniPathway" id="UPA00640">
    <property type="reaction ID" value="UER00698"/>
</dbReference>
<evidence type="ECO:0000256" key="17">
    <source>
        <dbReference type="ARBA" id="ARBA00044970"/>
    </source>
</evidence>
<dbReference type="Pfam" id="PF04207">
    <property type="entry name" value="MtrD"/>
    <property type="match status" value="1"/>
</dbReference>
<dbReference type="Proteomes" id="UP000634805">
    <property type="component" value="Unassembled WGS sequence"/>
</dbReference>
<evidence type="ECO:0000256" key="13">
    <source>
        <dbReference type="ARBA" id="ARBA00022989"/>
    </source>
</evidence>
<evidence type="ECO:0000256" key="6">
    <source>
        <dbReference type="ARBA" id="ARBA00015129"/>
    </source>
</evidence>
<dbReference type="GO" id="GO:0032259">
    <property type="term" value="P:methylation"/>
    <property type="evidence" value="ECO:0007669"/>
    <property type="project" value="UniProtKB-KW"/>
</dbReference>
<keyword evidence="11 19" id="KW-0812">Transmembrane</keyword>
<comment type="pathway">
    <text evidence="3">One-carbon metabolism; methanogenesis from CO(2); methyl-coenzyme M from 5,10-methylene-5,6,7,8-tetrahydromethanopterin: step 2/2.</text>
</comment>
<gene>
    <name evidence="20" type="primary">mtrD</name>
    <name evidence="20" type="ORF">EMLJLAPB_00676</name>
</gene>
<keyword evidence="10 20" id="KW-0808">Transferase</keyword>
<evidence type="ECO:0000313" key="20">
    <source>
        <dbReference type="EMBL" id="CAD6494001.1"/>
    </source>
</evidence>
<keyword evidence="8" id="KW-0554">One-carbon metabolism</keyword>